<comment type="similarity">
    <text evidence="11 13">Belongs to the RecA family. RadA subfamily.</text>
</comment>
<dbReference type="GO" id="GO:0000725">
    <property type="term" value="P:recombinational repair"/>
    <property type="evidence" value="ECO:0007669"/>
    <property type="project" value="UniProtKB-UniRule"/>
</dbReference>
<keyword evidence="10 11" id="KW-0234">DNA repair</keyword>
<evidence type="ECO:0000256" key="8">
    <source>
        <dbReference type="ARBA" id="ARBA00023016"/>
    </source>
</evidence>
<keyword evidence="6 13" id="KW-0862">Zinc</keyword>
<dbReference type="SUPFAM" id="SSF54211">
    <property type="entry name" value="Ribosomal protein S5 domain 2-like"/>
    <property type="match status" value="1"/>
</dbReference>
<organism evidence="15 16">
    <name type="scientific">Thiospirillum jenense</name>
    <dbReference type="NCBI Taxonomy" id="1653858"/>
    <lineage>
        <taxon>Bacteria</taxon>
        <taxon>Pseudomonadati</taxon>
        <taxon>Pseudomonadota</taxon>
        <taxon>Gammaproteobacteria</taxon>
        <taxon>Chromatiales</taxon>
        <taxon>Chromatiaceae</taxon>
        <taxon>Thiospirillum</taxon>
    </lineage>
</organism>
<evidence type="ECO:0000256" key="11">
    <source>
        <dbReference type="HAMAP-Rule" id="MF_01498"/>
    </source>
</evidence>
<keyword evidence="9 11" id="KW-0238">DNA-binding</keyword>
<evidence type="ECO:0000256" key="1">
    <source>
        <dbReference type="ARBA" id="ARBA00022723"/>
    </source>
</evidence>
<keyword evidence="5" id="KW-0378">Hydrolase</keyword>
<dbReference type="FunFam" id="3.40.50.300:FF:000050">
    <property type="entry name" value="DNA repair protein RadA"/>
    <property type="match status" value="1"/>
</dbReference>
<evidence type="ECO:0000256" key="10">
    <source>
        <dbReference type="ARBA" id="ARBA00023204"/>
    </source>
</evidence>
<dbReference type="Proteomes" id="UP000548632">
    <property type="component" value="Unassembled WGS sequence"/>
</dbReference>
<comment type="caution">
    <text evidence="15">The sequence shown here is derived from an EMBL/GenBank/DDBJ whole genome shotgun (WGS) entry which is preliminary data.</text>
</comment>
<dbReference type="GO" id="GO:0016787">
    <property type="term" value="F:hydrolase activity"/>
    <property type="evidence" value="ECO:0007669"/>
    <property type="project" value="UniProtKB-KW"/>
</dbReference>
<dbReference type="AlphaFoldDB" id="A0A839HD72"/>
<dbReference type="GO" id="GO:0003684">
    <property type="term" value="F:damaged DNA binding"/>
    <property type="evidence" value="ECO:0007669"/>
    <property type="project" value="InterPro"/>
</dbReference>
<dbReference type="PANTHER" id="PTHR32472:SF10">
    <property type="entry name" value="DNA REPAIR PROTEIN RADA-LIKE PROTEIN"/>
    <property type="match status" value="1"/>
</dbReference>
<evidence type="ECO:0000256" key="7">
    <source>
        <dbReference type="ARBA" id="ARBA00022840"/>
    </source>
</evidence>
<evidence type="ECO:0000256" key="5">
    <source>
        <dbReference type="ARBA" id="ARBA00022801"/>
    </source>
</evidence>
<keyword evidence="1 11" id="KW-0479">Metal-binding</keyword>
<dbReference type="PANTHER" id="PTHR32472">
    <property type="entry name" value="DNA REPAIR PROTEIN RADA"/>
    <property type="match status" value="1"/>
</dbReference>
<gene>
    <name evidence="11 15" type="primary">radA</name>
    <name evidence="15" type="ORF">HUK38_11535</name>
</gene>
<proteinExistence type="inferred from homology"/>
<evidence type="ECO:0000313" key="16">
    <source>
        <dbReference type="Proteomes" id="UP000548632"/>
    </source>
</evidence>
<dbReference type="PROSITE" id="PS50162">
    <property type="entry name" value="RECA_2"/>
    <property type="match status" value="1"/>
</dbReference>
<keyword evidence="3 11" id="KW-0227">DNA damage</keyword>
<evidence type="ECO:0000256" key="2">
    <source>
        <dbReference type="ARBA" id="ARBA00022741"/>
    </source>
</evidence>
<dbReference type="SMART" id="SM00382">
    <property type="entry name" value="AAA"/>
    <property type="match status" value="1"/>
</dbReference>
<dbReference type="PRINTS" id="PR01874">
    <property type="entry name" value="DNAREPAIRADA"/>
</dbReference>
<dbReference type="InterPro" id="IPR003593">
    <property type="entry name" value="AAA+_ATPase"/>
</dbReference>
<comment type="domain">
    <text evidence="11">The middle region has homology to RecA with ATPase motifs including the RadA KNRFG motif, while the C-terminus is homologous to Lon protease.</text>
</comment>
<dbReference type="InterPro" id="IPR020568">
    <property type="entry name" value="Ribosomal_Su5_D2-typ_SF"/>
</dbReference>
<sequence length="464" mass="48977">MNKKITGFVCNACGVQLSKWSGQCPDCGGWNTISETPAFSPPASIKHRAGGYSGIGLSTRAIVQDLADLPVQAESRIPSGIDELDRVLGGGLVPGSVVLIGGDPGIGKSTLLLQACATFADSPAAQTIAPPVLYVSGEESAQQVKLRAHRLGLLQPRIRLLTETCVEHIIAIAIAERPQVLVIDSIQTLFVEELSSAPGSVAQVRESAARLVRYAKNGMTTVFLVGHVTKEGALAGPRVLEHMVDTVLYFEGEPGSAHRLVRAVKNRFGAVNELGVFAMTDKGLRQVTNPSAIFLSRHSSAVSGSAILVTREGTRPLLVEIQALVDESPLANPRRIAVGLDQNRLAMLLAVLHRHGGVAMFGRDVFVNAVGGVRITETAADLALVLAILSSERDCPLPPQLAVFGEIGLSGEIRPVPNGADRLREAAKHGMKQAIVPIANVPKEGVAGLEIHAVGSLRQAMEII</sequence>
<dbReference type="CDD" id="cd01121">
    <property type="entry name" value="RadA_SMS_N"/>
    <property type="match status" value="1"/>
</dbReference>
<keyword evidence="8 11" id="KW-0346">Stress response</keyword>
<dbReference type="Gene3D" id="3.40.50.300">
    <property type="entry name" value="P-loop containing nucleotide triphosphate hydrolases"/>
    <property type="match status" value="1"/>
</dbReference>
<dbReference type="EMBL" id="JABVCQ010000027">
    <property type="protein sequence ID" value="MBB1126853.1"/>
    <property type="molecule type" value="Genomic_DNA"/>
</dbReference>
<evidence type="ECO:0000256" key="4">
    <source>
        <dbReference type="ARBA" id="ARBA00022771"/>
    </source>
</evidence>
<dbReference type="GO" id="GO:0005524">
    <property type="term" value="F:ATP binding"/>
    <property type="evidence" value="ECO:0007669"/>
    <property type="project" value="UniProtKB-UniRule"/>
</dbReference>
<dbReference type="InterPro" id="IPR014721">
    <property type="entry name" value="Ribsml_uS5_D2-typ_fold_subgr"/>
</dbReference>
<dbReference type="InterPro" id="IPR027417">
    <property type="entry name" value="P-loop_NTPase"/>
</dbReference>
<feature type="short sequence motif" description="RadA KNRFG motif" evidence="11">
    <location>
        <begin position="265"/>
        <end position="269"/>
    </location>
</feature>
<keyword evidence="2 11" id="KW-0547">Nucleotide-binding</keyword>
<keyword evidence="16" id="KW-1185">Reference proteome</keyword>
<dbReference type="Pfam" id="PF13481">
    <property type="entry name" value="AAA_25"/>
    <property type="match status" value="1"/>
</dbReference>
<evidence type="ECO:0000313" key="15">
    <source>
        <dbReference type="EMBL" id="MBB1126853.1"/>
    </source>
</evidence>
<protein>
    <recommendedName>
        <fullName evidence="11 12">DNA repair protein RadA</fullName>
    </recommendedName>
</protein>
<evidence type="ECO:0000256" key="13">
    <source>
        <dbReference type="RuleBase" id="RU003555"/>
    </source>
</evidence>
<dbReference type="Gene3D" id="3.30.230.10">
    <property type="match status" value="1"/>
</dbReference>
<dbReference type="Pfam" id="PF13541">
    <property type="entry name" value="ChlI"/>
    <property type="match status" value="1"/>
</dbReference>
<dbReference type="GO" id="GO:0008270">
    <property type="term" value="F:zinc ion binding"/>
    <property type="evidence" value="ECO:0007669"/>
    <property type="project" value="UniProtKB-KW"/>
</dbReference>
<evidence type="ECO:0000256" key="6">
    <source>
        <dbReference type="ARBA" id="ARBA00022833"/>
    </source>
</evidence>
<reference evidence="15 16" key="1">
    <citation type="journal article" date="2020" name="Arch. Microbiol.">
        <title>The genome sequence of the giant phototrophic gammaproteobacterium Thiospirillum jenense gives insight into its physiological properties and phylogenetic relationships.</title>
        <authorList>
            <person name="Imhoff J.F."/>
            <person name="Meyer T.E."/>
            <person name="Kyndt J.A."/>
        </authorList>
    </citation>
    <scope>NUCLEOTIDE SEQUENCE [LARGE SCALE GENOMIC DNA]</scope>
    <source>
        <strain evidence="15 16">DSM 216</strain>
    </source>
</reference>
<comment type="function">
    <text evidence="11">Plays a role in repairing double-strand DNA breaks, probably involving stabilizing or processing branched DNA or blocked replication forks.</text>
</comment>
<evidence type="ECO:0000256" key="3">
    <source>
        <dbReference type="ARBA" id="ARBA00022763"/>
    </source>
</evidence>
<dbReference type="SUPFAM" id="SSF52540">
    <property type="entry name" value="P-loop containing nucleoside triphosphate hydrolases"/>
    <property type="match status" value="1"/>
</dbReference>
<name>A0A839HD72_9GAMM</name>
<dbReference type="GO" id="GO:0005829">
    <property type="term" value="C:cytosol"/>
    <property type="evidence" value="ECO:0007669"/>
    <property type="project" value="TreeGrafter"/>
</dbReference>
<dbReference type="RefSeq" id="WP_182584481.1">
    <property type="nucleotide sequence ID" value="NZ_JABVCQ010000027.1"/>
</dbReference>
<accession>A0A839HD72</accession>
<feature type="domain" description="RecA family profile 1" evidence="14">
    <location>
        <begin position="73"/>
        <end position="228"/>
    </location>
</feature>
<dbReference type="InterPro" id="IPR041166">
    <property type="entry name" value="Rubredoxin_2"/>
</dbReference>
<keyword evidence="4 13" id="KW-0863">Zinc-finger</keyword>
<comment type="function">
    <text evidence="13">DNA-dependent ATPase involved in processing of recombination intermediates, plays a role in repairing DNA breaks. Stimulates the branch migration of RecA-mediated strand transfer reactions, allowing the 3' invading strand to extend heteroduplex DNA faster. Binds ssDNA in the presence of ADP but not other nucleotides, has ATPase activity that is stimulated by ssDNA and various branched DNA structures, but inhibited by SSB. Does not have RecA's homology-searching function.</text>
</comment>
<dbReference type="NCBIfam" id="TIGR00416">
    <property type="entry name" value="sms"/>
    <property type="match status" value="1"/>
</dbReference>
<dbReference type="HAMAP" id="MF_01498">
    <property type="entry name" value="RadA_bact"/>
    <property type="match status" value="1"/>
</dbReference>
<dbReference type="InterPro" id="IPR020588">
    <property type="entry name" value="RecA_ATP-bd"/>
</dbReference>
<evidence type="ECO:0000259" key="14">
    <source>
        <dbReference type="PROSITE" id="PS50162"/>
    </source>
</evidence>
<dbReference type="Pfam" id="PF18073">
    <property type="entry name" value="Zn_ribbon_LapB"/>
    <property type="match status" value="1"/>
</dbReference>
<dbReference type="InterPro" id="IPR004504">
    <property type="entry name" value="DNA_repair_RadA"/>
</dbReference>
<keyword evidence="7 11" id="KW-0067">ATP-binding</keyword>
<evidence type="ECO:0000256" key="9">
    <source>
        <dbReference type="ARBA" id="ARBA00023125"/>
    </source>
</evidence>
<feature type="region of interest" description="Lon-protease-like" evidence="11">
    <location>
        <begin position="364"/>
        <end position="464"/>
    </location>
</feature>
<feature type="binding site" evidence="11">
    <location>
        <begin position="102"/>
        <end position="109"/>
    </location>
    <ligand>
        <name>ATP</name>
        <dbReference type="ChEBI" id="CHEBI:30616"/>
    </ligand>
</feature>
<dbReference type="GO" id="GO:0140664">
    <property type="term" value="F:ATP-dependent DNA damage sensor activity"/>
    <property type="evidence" value="ECO:0007669"/>
    <property type="project" value="InterPro"/>
</dbReference>
<dbReference type="FunFam" id="3.30.230.10:FF:000011">
    <property type="entry name" value="DNA repair protein RadA"/>
    <property type="match status" value="1"/>
</dbReference>
<evidence type="ECO:0000256" key="12">
    <source>
        <dbReference type="NCBIfam" id="TIGR00416"/>
    </source>
</evidence>